<organism evidence="5 6">
    <name type="scientific">Sphingoaurantiacus capsulatus</name>
    <dbReference type="NCBI Taxonomy" id="1771310"/>
    <lineage>
        <taxon>Bacteria</taxon>
        <taxon>Pseudomonadati</taxon>
        <taxon>Pseudomonadota</taxon>
        <taxon>Alphaproteobacteria</taxon>
        <taxon>Sphingomonadales</taxon>
        <taxon>Sphingosinicellaceae</taxon>
        <taxon>Sphingoaurantiacus</taxon>
    </lineage>
</organism>
<dbReference type="InterPro" id="IPR018062">
    <property type="entry name" value="HTH_AraC-typ_CS"/>
</dbReference>
<dbReference type="EMBL" id="JBHRXV010000001">
    <property type="protein sequence ID" value="MFC3711234.1"/>
    <property type="molecule type" value="Genomic_DNA"/>
</dbReference>
<keyword evidence="1" id="KW-0805">Transcription regulation</keyword>
<evidence type="ECO:0000313" key="5">
    <source>
        <dbReference type="EMBL" id="MFC3711234.1"/>
    </source>
</evidence>
<dbReference type="PROSITE" id="PS01124">
    <property type="entry name" value="HTH_ARAC_FAMILY_2"/>
    <property type="match status" value="1"/>
</dbReference>
<proteinExistence type="predicted"/>
<reference evidence="6" key="1">
    <citation type="journal article" date="2019" name="Int. J. Syst. Evol. Microbiol.">
        <title>The Global Catalogue of Microorganisms (GCM) 10K type strain sequencing project: providing services to taxonomists for standard genome sequencing and annotation.</title>
        <authorList>
            <consortium name="The Broad Institute Genomics Platform"/>
            <consortium name="The Broad Institute Genome Sequencing Center for Infectious Disease"/>
            <person name="Wu L."/>
            <person name="Ma J."/>
        </authorList>
    </citation>
    <scope>NUCLEOTIDE SEQUENCE [LARGE SCALE GENOMIC DNA]</scope>
    <source>
        <strain evidence="6">KCTC 42644</strain>
    </source>
</reference>
<keyword evidence="2" id="KW-0238">DNA-binding</keyword>
<dbReference type="Pfam" id="PF12833">
    <property type="entry name" value="HTH_18"/>
    <property type="match status" value="1"/>
</dbReference>
<dbReference type="Gene3D" id="1.10.10.60">
    <property type="entry name" value="Homeodomain-like"/>
    <property type="match status" value="2"/>
</dbReference>
<protein>
    <submittedName>
        <fullName evidence="5">Helix-turn-helix transcriptional regulator</fullName>
    </submittedName>
</protein>
<dbReference type="PROSITE" id="PS00041">
    <property type="entry name" value="HTH_ARAC_FAMILY_1"/>
    <property type="match status" value="1"/>
</dbReference>
<dbReference type="RefSeq" id="WP_380855753.1">
    <property type="nucleotide sequence ID" value="NZ_JBHRXV010000001.1"/>
</dbReference>
<dbReference type="InterPro" id="IPR050204">
    <property type="entry name" value="AraC_XylS_family_regulators"/>
</dbReference>
<dbReference type="Proteomes" id="UP001595615">
    <property type="component" value="Unassembled WGS sequence"/>
</dbReference>
<dbReference type="InterPro" id="IPR009057">
    <property type="entry name" value="Homeodomain-like_sf"/>
</dbReference>
<evidence type="ECO:0000259" key="4">
    <source>
        <dbReference type="PROSITE" id="PS01124"/>
    </source>
</evidence>
<sequence length="146" mass="16449">MTNASIAFAAQDVGTAFPGWMAFMPARPQAPRVPEWSGRGLAPWQLRRVADYVRANLDQPISLAALAELARLSRFHFCTAFRHATGQTPGDWVTDERIRRAAELLDQHELSITEIALEVGYETPSSFTARFRQRMGVTPSEYRRTL</sequence>
<dbReference type="InterPro" id="IPR020449">
    <property type="entry name" value="Tscrpt_reg_AraC-type_HTH"/>
</dbReference>
<dbReference type="SMART" id="SM00342">
    <property type="entry name" value="HTH_ARAC"/>
    <property type="match status" value="1"/>
</dbReference>
<gene>
    <name evidence="5" type="ORF">ACFOMD_01540</name>
</gene>
<dbReference type="InterPro" id="IPR018060">
    <property type="entry name" value="HTH_AraC"/>
</dbReference>
<evidence type="ECO:0000256" key="2">
    <source>
        <dbReference type="ARBA" id="ARBA00023125"/>
    </source>
</evidence>
<dbReference type="SUPFAM" id="SSF46689">
    <property type="entry name" value="Homeodomain-like"/>
    <property type="match status" value="2"/>
</dbReference>
<feature type="domain" description="HTH araC/xylS-type" evidence="4">
    <location>
        <begin position="47"/>
        <end position="145"/>
    </location>
</feature>
<keyword evidence="6" id="KW-1185">Reference proteome</keyword>
<dbReference type="PANTHER" id="PTHR46796">
    <property type="entry name" value="HTH-TYPE TRANSCRIPTIONAL ACTIVATOR RHAS-RELATED"/>
    <property type="match status" value="1"/>
</dbReference>
<evidence type="ECO:0000256" key="1">
    <source>
        <dbReference type="ARBA" id="ARBA00023015"/>
    </source>
</evidence>
<evidence type="ECO:0000313" key="6">
    <source>
        <dbReference type="Proteomes" id="UP001595615"/>
    </source>
</evidence>
<dbReference type="PRINTS" id="PR00032">
    <property type="entry name" value="HTHARAC"/>
</dbReference>
<name>A0ABV7X7D9_9SPHN</name>
<evidence type="ECO:0000256" key="3">
    <source>
        <dbReference type="ARBA" id="ARBA00023163"/>
    </source>
</evidence>
<comment type="caution">
    <text evidence="5">The sequence shown here is derived from an EMBL/GenBank/DDBJ whole genome shotgun (WGS) entry which is preliminary data.</text>
</comment>
<accession>A0ABV7X7D9</accession>
<dbReference type="PANTHER" id="PTHR46796:SF6">
    <property type="entry name" value="ARAC SUBFAMILY"/>
    <property type="match status" value="1"/>
</dbReference>
<keyword evidence="3" id="KW-0804">Transcription</keyword>